<sequence>MRFIVQSDRRFPSDAGPRAAILLPDNWDDFGFRTSYDLWFRRTDDTKPIEIGRVKIALVEQEPGPSPLPLGDFADGLPAGLGEWISLGQDVQYYERIAELKQQGREILRGLGDITALESPELAEEKLNALATSSPVVGNSFMRNLSTKTVLRQYRRITAGGPRLARYKFNYHSPQADTEISARPPLEFEVRPNSVPYSNIHVLIGRNGVGKTTLLRSLATAAVRPFDLPETAGKITYIEETGFANVLLVTFSAFDPFASITPSHTRTSYTHVGLTTHVPDGETSDSHPTRLKGREELAEEFLDSIRSIATSGHQDRWIKSLLTLASDPQFDAAVLIGGDFIGDRISPRLIEGITHGDEPANGAGRSWRDIFMSLSSGHAIVLLTLTRLVDLVGEQTLVLFDEPEAHLHPPLLSSFVRALSELLAERNGVAIIATHSPVVLQEVPRSCVYKISRSRGRARRPRIETYGENVGVLTHEIFGLEVMKSGFYAEIEKAVARFDTYEGVLGHFGNQLGDEAKGLVHILFADKRAKER</sequence>
<dbReference type="Proteomes" id="UP000067448">
    <property type="component" value="Unassembled WGS sequence"/>
</dbReference>
<dbReference type="EMBL" id="BCMM01000043">
    <property type="protein sequence ID" value="GAQ66631.1"/>
    <property type="molecule type" value="Genomic_DNA"/>
</dbReference>
<feature type="domain" description="ATPase AAA-type core" evidence="1">
    <location>
        <begin position="373"/>
        <end position="440"/>
    </location>
</feature>
<dbReference type="PANTHER" id="PTHR43581">
    <property type="entry name" value="ATP/GTP PHOSPHATASE"/>
    <property type="match status" value="1"/>
</dbReference>
<name>A0A100JVU9_STRSC</name>
<dbReference type="RefSeq" id="WP_059083811.1">
    <property type="nucleotide sequence ID" value="NZ_BCMM01000043.1"/>
</dbReference>
<dbReference type="Pfam" id="PF13304">
    <property type="entry name" value="AAA_21"/>
    <property type="match status" value="1"/>
</dbReference>
<organism evidence="2 3">
    <name type="scientific">Streptomyces scabiei</name>
    <dbReference type="NCBI Taxonomy" id="1930"/>
    <lineage>
        <taxon>Bacteria</taxon>
        <taxon>Bacillati</taxon>
        <taxon>Actinomycetota</taxon>
        <taxon>Actinomycetes</taxon>
        <taxon>Kitasatosporales</taxon>
        <taxon>Streptomycetaceae</taxon>
        <taxon>Streptomyces</taxon>
    </lineage>
</organism>
<reference evidence="3" key="1">
    <citation type="submission" date="2015-11" db="EMBL/GenBank/DDBJ databases">
        <authorList>
            <consortium name="Cross-ministerial Strategic Innovation Promotion Program (SIP) consortium"/>
            <person name="Tomihama T."/>
            <person name="Ikenaga M."/>
            <person name="Sakai M."/>
            <person name="Okubo T."/>
            <person name="Ikeda S."/>
        </authorList>
    </citation>
    <scope>NUCLEOTIDE SEQUENCE [LARGE SCALE GENOMIC DNA]</scope>
    <source>
        <strain evidence="3">S58</strain>
    </source>
</reference>
<dbReference type="PANTHER" id="PTHR43581:SF2">
    <property type="entry name" value="EXCINUCLEASE ATPASE SUBUNIT"/>
    <property type="match status" value="1"/>
</dbReference>
<accession>A0A100JVU9</accession>
<dbReference type="GO" id="GO:0005524">
    <property type="term" value="F:ATP binding"/>
    <property type="evidence" value="ECO:0007669"/>
    <property type="project" value="InterPro"/>
</dbReference>
<reference evidence="3" key="3">
    <citation type="submission" date="2016-02" db="EMBL/GenBank/DDBJ databases">
        <title>Draft genome of pathogenic Streptomyces sp. in Japan.</title>
        <authorList>
            <person name="Tomihama T."/>
            <person name="Ikenaga M."/>
            <person name="Sakai M."/>
            <person name="Okubo T."/>
            <person name="Ikeda S."/>
        </authorList>
    </citation>
    <scope>NUCLEOTIDE SEQUENCE [LARGE SCALE GENOMIC DNA]</scope>
    <source>
        <strain evidence="3">S58</strain>
    </source>
</reference>
<evidence type="ECO:0000313" key="3">
    <source>
        <dbReference type="Proteomes" id="UP000067448"/>
    </source>
</evidence>
<dbReference type="OrthoDB" id="9816534at2"/>
<reference evidence="2 3" key="2">
    <citation type="journal article" date="2016" name="Genome Announc.">
        <title>Draft Genome Sequences of Streptomyces scabiei S58, Streptomyces turgidiscabies T45, and Streptomyces acidiscabies a10, the Pathogens of Potato Common Scab, Isolated in Japan.</title>
        <authorList>
            <person name="Tomihama T."/>
            <person name="Nishi Y."/>
            <person name="Sakai M."/>
            <person name="Ikenaga M."/>
            <person name="Okubo T."/>
            <person name="Ikeda S."/>
        </authorList>
    </citation>
    <scope>NUCLEOTIDE SEQUENCE [LARGE SCALE GENOMIC DNA]</scope>
    <source>
        <strain evidence="2 3">S58</strain>
    </source>
</reference>
<dbReference type="AlphaFoldDB" id="A0A100JVU9"/>
<dbReference type="Gene3D" id="3.40.50.300">
    <property type="entry name" value="P-loop containing nucleotide triphosphate hydrolases"/>
    <property type="match status" value="1"/>
</dbReference>
<dbReference type="SUPFAM" id="SSF52540">
    <property type="entry name" value="P-loop containing nucleoside triphosphate hydrolases"/>
    <property type="match status" value="1"/>
</dbReference>
<gene>
    <name evidence="2" type="ORF">SsS58_07066</name>
</gene>
<proteinExistence type="predicted"/>
<evidence type="ECO:0000259" key="1">
    <source>
        <dbReference type="Pfam" id="PF13304"/>
    </source>
</evidence>
<dbReference type="InterPro" id="IPR051396">
    <property type="entry name" value="Bact_Antivir_Def_Nuclease"/>
</dbReference>
<protein>
    <recommendedName>
        <fullName evidence="1">ATPase AAA-type core domain-containing protein</fullName>
    </recommendedName>
</protein>
<dbReference type="GO" id="GO:0016887">
    <property type="term" value="F:ATP hydrolysis activity"/>
    <property type="evidence" value="ECO:0007669"/>
    <property type="project" value="InterPro"/>
</dbReference>
<dbReference type="InterPro" id="IPR027417">
    <property type="entry name" value="P-loop_NTPase"/>
</dbReference>
<comment type="caution">
    <text evidence="2">The sequence shown here is derived from an EMBL/GenBank/DDBJ whole genome shotgun (WGS) entry which is preliminary data.</text>
</comment>
<dbReference type="InterPro" id="IPR003959">
    <property type="entry name" value="ATPase_AAA_core"/>
</dbReference>
<evidence type="ECO:0000313" key="2">
    <source>
        <dbReference type="EMBL" id="GAQ66631.1"/>
    </source>
</evidence>